<dbReference type="CDD" id="cd09117">
    <property type="entry name" value="PLDc_Bfil_DEXD_like"/>
    <property type="match status" value="1"/>
</dbReference>
<keyword evidence="4" id="KW-1185">Reference proteome</keyword>
<keyword evidence="3" id="KW-0378">Hydrolase</keyword>
<feature type="domain" description="Restriction endonuclease type II NgoFVII C-terminal B3-like DNA-binding" evidence="2">
    <location>
        <begin position="204"/>
        <end position="325"/>
    </location>
</feature>
<evidence type="ECO:0000313" key="3">
    <source>
        <dbReference type="EMBL" id="GGE65006.1"/>
    </source>
</evidence>
<protein>
    <submittedName>
        <fullName evidence="3">NgoFVII family restriction endonuclease</fullName>
    </submittedName>
</protein>
<dbReference type="GO" id="GO:0004519">
    <property type="term" value="F:endonuclease activity"/>
    <property type="evidence" value="ECO:0007669"/>
    <property type="project" value="UniProtKB-KW"/>
</dbReference>
<dbReference type="Proteomes" id="UP000633136">
    <property type="component" value="Unassembled WGS sequence"/>
</dbReference>
<dbReference type="Pfam" id="PF20731">
    <property type="entry name" value="RE_NgoFVII_C"/>
    <property type="match status" value="1"/>
</dbReference>
<dbReference type="AlphaFoldDB" id="A0A917AQB4"/>
<evidence type="ECO:0000259" key="1">
    <source>
        <dbReference type="Pfam" id="PF09565"/>
    </source>
</evidence>
<reference evidence="3" key="1">
    <citation type="journal article" date="2014" name="Int. J. Syst. Evol. Microbiol.">
        <title>Complete genome sequence of Corynebacterium casei LMG S-19264T (=DSM 44701T), isolated from a smear-ripened cheese.</title>
        <authorList>
            <consortium name="US DOE Joint Genome Institute (JGI-PGF)"/>
            <person name="Walter F."/>
            <person name="Albersmeier A."/>
            <person name="Kalinowski J."/>
            <person name="Ruckert C."/>
        </authorList>
    </citation>
    <scope>NUCLEOTIDE SEQUENCE</scope>
    <source>
        <strain evidence="3">CGMCC 1.15388</strain>
    </source>
</reference>
<dbReference type="Pfam" id="PF09565">
    <property type="entry name" value="RE_NgoFVII"/>
    <property type="match status" value="1"/>
</dbReference>
<keyword evidence="3" id="KW-0255">Endonuclease</keyword>
<sequence>MTEKHLINPPDTYNTCLLEPLSTGHDRLLVITGYTDPTFISEHLRELKRVIRRRTRMLQVDVLLGMVAKDGITERDHETLKTLVRDYEQQQVAFNLHYRLDGPPVHSKLFVWGSEGAPSTAWAGSANYTRAGFGPQGVTQEEILTPTDPERAASYAEPLFHSGIPCTSDLVYSRPIFRRRRFAPEELSQLDPTDSIPVTSSETAAQLSLKLYKSKTGETHDPGGGINWGLRDGRDPDEAYIHVPSDARPFFPPANHHFSVTTDDGEVLILSRASGGQAVGKDLRTPANNARLGRYLRKRIGAARGQVVLRKHLTSYGRDEVTFRRSSEGEYFLDFSPLR</sequence>
<evidence type="ECO:0000259" key="2">
    <source>
        <dbReference type="Pfam" id="PF20731"/>
    </source>
</evidence>
<dbReference type="InterPro" id="IPR019065">
    <property type="entry name" value="RE_NgoFVII_N"/>
</dbReference>
<dbReference type="Gene3D" id="3.30.870.10">
    <property type="entry name" value="Endonuclease Chain A"/>
    <property type="match status" value="1"/>
</dbReference>
<dbReference type="EMBL" id="BMIS01000003">
    <property type="protein sequence ID" value="GGE65006.1"/>
    <property type="molecule type" value="Genomic_DNA"/>
</dbReference>
<reference evidence="3" key="2">
    <citation type="submission" date="2020-09" db="EMBL/GenBank/DDBJ databases">
        <authorList>
            <person name="Sun Q."/>
            <person name="Zhou Y."/>
        </authorList>
    </citation>
    <scope>NUCLEOTIDE SEQUENCE</scope>
    <source>
        <strain evidence="3">CGMCC 1.15388</strain>
    </source>
</reference>
<comment type="caution">
    <text evidence="3">The sequence shown here is derived from an EMBL/GenBank/DDBJ whole genome shotgun (WGS) entry which is preliminary data.</text>
</comment>
<organism evidence="3 4">
    <name type="scientific">Nesterenkonia cremea</name>
    <dbReference type="NCBI Taxonomy" id="1882340"/>
    <lineage>
        <taxon>Bacteria</taxon>
        <taxon>Bacillati</taxon>
        <taxon>Actinomycetota</taxon>
        <taxon>Actinomycetes</taxon>
        <taxon>Micrococcales</taxon>
        <taxon>Micrococcaceae</taxon>
        <taxon>Nesterenkonia</taxon>
    </lineage>
</organism>
<keyword evidence="3" id="KW-0540">Nuclease</keyword>
<evidence type="ECO:0000313" key="4">
    <source>
        <dbReference type="Proteomes" id="UP000633136"/>
    </source>
</evidence>
<feature type="domain" description="Restriction endonuclease type II NgoFVII N-terminal" evidence="1">
    <location>
        <begin position="13"/>
        <end position="165"/>
    </location>
</feature>
<dbReference type="InterPro" id="IPR048923">
    <property type="entry name" value="RE_NgoFVII_C"/>
</dbReference>
<name>A0A917AQB4_9MICC</name>
<dbReference type="RefSeq" id="WP_188683334.1">
    <property type="nucleotide sequence ID" value="NZ_BMIS01000003.1"/>
</dbReference>
<accession>A0A917AQB4</accession>
<gene>
    <name evidence="3" type="ORF">GCM10011401_10200</name>
</gene>
<proteinExistence type="predicted"/>